<organism evidence="2">
    <name type="scientific">Symploca sp. SIO1C4</name>
    <dbReference type="NCBI Taxonomy" id="2607765"/>
    <lineage>
        <taxon>Bacteria</taxon>
        <taxon>Bacillati</taxon>
        <taxon>Cyanobacteriota</taxon>
        <taxon>Cyanophyceae</taxon>
        <taxon>Coleofasciculales</taxon>
        <taxon>Coleofasciculaceae</taxon>
        <taxon>Symploca</taxon>
    </lineage>
</organism>
<dbReference type="InterPro" id="IPR021511">
    <property type="entry name" value="DUF3172"/>
</dbReference>
<protein>
    <submittedName>
        <fullName evidence="2">DUF3172 domain-containing protein</fullName>
    </submittedName>
</protein>
<evidence type="ECO:0000313" key="2">
    <source>
        <dbReference type="EMBL" id="NER28163.1"/>
    </source>
</evidence>
<keyword evidence="1" id="KW-0472">Membrane</keyword>
<accession>A0A6B3N9J2</accession>
<keyword evidence="1" id="KW-0812">Transmembrane</keyword>
<reference evidence="2" key="1">
    <citation type="submission" date="2019-11" db="EMBL/GenBank/DDBJ databases">
        <title>Genomic insights into an expanded diversity of filamentous marine cyanobacteria reveals the extraordinary biosynthetic potential of Moorea and Okeania.</title>
        <authorList>
            <person name="Ferreira Leao T."/>
            <person name="Wang M."/>
            <person name="Moss N."/>
            <person name="Da Silva R."/>
            <person name="Sanders J."/>
            <person name="Nurk S."/>
            <person name="Gurevich A."/>
            <person name="Humphrey G."/>
            <person name="Reher R."/>
            <person name="Zhu Q."/>
            <person name="Belda-Ferre P."/>
            <person name="Glukhov E."/>
            <person name="Rex R."/>
            <person name="Dorrestein P.C."/>
            <person name="Knight R."/>
            <person name="Pevzner P."/>
            <person name="Gerwick W.H."/>
            <person name="Gerwick L."/>
        </authorList>
    </citation>
    <scope>NUCLEOTIDE SEQUENCE</scope>
    <source>
        <strain evidence="2">SIO1C4</strain>
    </source>
</reference>
<proteinExistence type="predicted"/>
<gene>
    <name evidence="2" type="ORF">F6J89_11155</name>
</gene>
<dbReference type="AlphaFoldDB" id="A0A6B3N9J2"/>
<dbReference type="EMBL" id="JAAHFQ010000178">
    <property type="protein sequence ID" value="NER28163.1"/>
    <property type="molecule type" value="Genomic_DNA"/>
</dbReference>
<feature type="transmembrane region" description="Helical" evidence="1">
    <location>
        <begin position="20"/>
        <end position="43"/>
    </location>
</feature>
<dbReference type="Pfam" id="PF11371">
    <property type="entry name" value="DUF3172"/>
    <property type="match status" value="1"/>
</dbReference>
<comment type="caution">
    <text evidence="2">The sequence shown here is derived from an EMBL/GenBank/DDBJ whole genome shotgun (WGS) entry which is preliminary data.</text>
</comment>
<evidence type="ECO:0000256" key="1">
    <source>
        <dbReference type="SAM" id="Phobius"/>
    </source>
</evidence>
<sequence>MTRTRPRYPKSNSSASEKPLLNATTIAILSAVFVVGVLVGTIFSSTASLNPENVASREFIDRSAPNYELCAKFGASSTVSDLRVFVTYNPFNVYVTQPSIRPGCVLRRNNWSILEQRRLVTSEQVRDCKNRMNTFGFTGDLNSSPEIECIYQNESADNFFLNQPGTVGPRPETDNF</sequence>
<keyword evidence="1" id="KW-1133">Transmembrane helix</keyword>
<name>A0A6B3N9J2_9CYAN</name>